<protein>
    <submittedName>
        <fullName evidence="1">Uncharacterized protein</fullName>
    </submittedName>
</protein>
<dbReference type="Proteomes" id="UP001608902">
    <property type="component" value="Unassembled WGS sequence"/>
</dbReference>
<name>A0ABD6F1X5_9BILA</name>
<dbReference type="AlphaFoldDB" id="A0ABD6F1X5"/>
<gene>
    <name evidence="1" type="ORF">AB6A40_010623</name>
</gene>
<keyword evidence="2" id="KW-1185">Reference proteome</keyword>
<organism evidence="1 2">
    <name type="scientific">Gnathostoma spinigerum</name>
    <dbReference type="NCBI Taxonomy" id="75299"/>
    <lineage>
        <taxon>Eukaryota</taxon>
        <taxon>Metazoa</taxon>
        <taxon>Ecdysozoa</taxon>
        <taxon>Nematoda</taxon>
        <taxon>Chromadorea</taxon>
        <taxon>Rhabditida</taxon>
        <taxon>Spirurina</taxon>
        <taxon>Gnathostomatomorpha</taxon>
        <taxon>Gnathostomatoidea</taxon>
        <taxon>Gnathostomatidae</taxon>
        <taxon>Gnathostoma</taxon>
    </lineage>
</organism>
<evidence type="ECO:0000313" key="1">
    <source>
        <dbReference type="EMBL" id="MFH4983914.1"/>
    </source>
</evidence>
<evidence type="ECO:0000313" key="2">
    <source>
        <dbReference type="Proteomes" id="UP001608902"/>
    </source>
</evidence>
<reference evidence="1 2" key="1">
    <citation type="submission" date="2024-08" db="EMBL/GenBank/DDBJ databases">
        <title>Gnathostoma spinigerum genome.</title>
        <authorList>
            <person name="Gonzalez-Bertolin B."/>
            <person name="Monzon S."/>
            <person name="Zaballos A."/>
            <person name="Jimenez P."/>
            <person name="Dekumyoy P."/>
            <person name="Varona S."/>
            <person name="Cuesta I."/>
            <person name="Sumanam S."/>
            <person name="Adisakwattana P."/>
            <person name="Gasser R.B."/>
            <person name="Hernandez-Gonzalez A."/>
            <person name="Young N.D."/>
            <person name="Perteguer M.J."/>
        </authorList>
    </citation>
    <scope>NUCLEOTIDE SEQUENCE [LARGE SCALE GENOMIC DNA]</scope>
    <source>
        <strain evidence="1">AL3</strain>
        <tissue evidence="1">Liver</tissue>
    </source>
</reference>
<sequence>MFVISLLFKGLRRARSKSSEALMKTGEDSDEVQFNIEMERWENSLWQHFENRKNQEYELAKYIEKRIKWFEELKQHIVKIPVKSRHDGHRTVVPDKIKTLVKERYSELRKAKKLSLSKGELFLIVHELAALLSE</sequence>
<accession>A0ABD6F1X5</accession>
<proteinExistence type="predicted"/>
<comment type="caution">
    <text evidence="1">The sequence shown here is derived from an EMBL/GenBank/DDBJ whole genome shotgun (WGS) entry which is preliminary data.</text>
</comment>
<dbReference type="EMBL" id="JBGFUD010014389">
    <property type="protein sequence ID" value="MFH4983914.1"/>
    <property type="molecule type" value="Genomic_DNA"/>
</dbReference>